<feature type="chain" id="PRO_5010238725" evidence="4">
    <location>
        <begin position="23"/>
        <end position="1555"/>
    </location>
</feature>
<dbReference type="PANTHER" id="PTHR43156:SF2">
    <property type="entry name" value="STAGE II SPORULATION PROTEIN E"/>
    <property type="match status" value="1"/>
</dbReference>
<evidence type="ECO:0000313" key="7">
    <source>
        <dbReference type="Proteomes" id="UP000182737"/>
    </source>
</evidence>
<keyword evidence="1" id="KW-0378">Hydrolase</keyword>
<dbReference type="Gene3D" id="3.60.40.10">
    <property type="entry name" value="PPM-type phosphatase domain"/>
    <property type="match status" value="1"/>
</dbReference>
<dbReference type="InterPro" id="IPR023296">
    <property type="entry name" value="Glyco_hydro_beta-prop_sf"/>
</dbReference>
<keyword evidence="3" id="KW-0472">Membrane</keyword>
<dbReference type="CDD" id="cd06225">
    <property type="entry name" value="HAMP"/>
    <property type="match status" value="1"/>
</dbReference>
<dbReference type="GO" id="GO:0016791">
    <property type="term" value="F:phosphatase activity"/>
    <property type="evidence" value="ECO:0007669"/>
    <property type="project" value="TreeGrafter"/>
</dbReference>
<dbReference type="InterPro" id="IPR052016">
    <property type="entry name" value="Bact_Sigma-Reg"/>
</dbReference>
<evidence type="ECO:0000256" key="1">
    <source>
        <dbReference type="ARBA" id="ARBA00022801"/>
    </source>
</evidence>
<gene>
    <name evidence="6" type="ORF">SAMN04487775_1034</name>
</gene>
<dbReference type="InterPro" id="IPR003660">
    <property type="entry name" value="HAMP_dom"/>
</dbReference>
<keyword evidence="7" id="KW-1185">Reference proteome</keyword>
<dbReference type="InterPro" id="IPR036457">
    <property type="entry name" value="PPM-type-like_dom_sf"/>
</dbReference>
<dbReference type="Pfam" id="PF07228">
    <property type="entry name" value="SpoIIE"/>
    <property type="match status" value="1"/>
</dbReference>
<dbReference type="PANTHER" id="PTHR43156">
    <property type="entry name" value="STAGE II SPORULATION PROTEIN E-RELATED"/>
    <property type="match status" value="1"/>
</dbReference>
<dbReference type="InterPro" id="IPR001932">
    <property type="entry name" value="PPM-type_phosphatase-like_dom"/>
</dbReference>
<dbReference type="GO" id="GO:0007165">
    <property type="term" value="P:signal transduction"/>
    <property type="evidence" value="ECO:0007669"/>
    <property type="project" value="InterPro"/>
</dbReference>
<name>A0A1I3JFM1_9SPIR</name>
<keyword evidence="3" id="KW-1133">Transmembrane helix</keyword>
<evidence type="ECO:0000256" key="4">
    <source>
        <dbReference type="SAM" id="SignalP"/>
    </source>
</evidence>
<protein>
    <submittedName>
        <fullName evidence="6">HAMP domain-containing protein</fullName>
    </submittedName>
</protein>
<reference evidence="7" key="1">
    <citation type="submission" date="2016-10" db="EMBL/GenBank/DDBJ databases">
        <authorList>
            <person name="Varghese N."/>
            <person name="Submissions S."/>
        </authorList>
    </citation>
    <scope>NUCLEOTIDE SEQUENCE [LARGE SCALE GENOMIC DNA]</scope>
    <source>
        <strain evidence="7">XBD1002</strain>
    </source>
</reference>
<dbReference type="EMBL" id="FORI01000003">
    <property type="protein sequence ID" value="SFI58956.1"/>
    <property type="molecule type" value="Genomic_DNA"/>
</dbReference>
<organism evidence="6 7">
    <name type="scientific">Treponema bryantii</name>
    <dbReference type="NCBI Taxonomy" id="163"/>
    <lineage>
        <taxon>Bacteria</taxon>
        <taxon>Pseudomonadati</taxon>
        <taxon>Spirochaetota</taxon>
        <taxon>Spirochaetia</taxon>
        <taxon>Spirochaetales</taxon>
        <taxon>Treponemataceae</taxon>
        <taxon>Treponema</taxon>
    </lineage>
</organism>
<feature type="transmembrane region" description="Helical" evidence="3">
    <location>
        <begin position="841"/>
        <end position="858"/>
    </location>
</feature>
<feature type="coiled-coil region" evidence="2">
    <location>
        <begin position="984"/>
        <end position="1033"/>
    </location>
</feature>
<feature type="signal peptide" evidence="4">
    <location>
        <begin position="1"/>
        <end position="22"/>
    </location>
</feature>
<proteinExistence type="predicted"/>
<dbReference type="SMART" id="SM00304">
    <property type="entry name" value="HAMP"/>
    <property type="match status" value="2"/>
</dbReference>
<dbReference type="GO" id="GO:0016020">
    <property type="term" value="C:membrane"/>
    <property type="evidence" value="ECO:0007669"/>
    <property type="project" value="InterPro"/>
</dbReference>
<dbReference type="Gene3D" id="6.10.340.10">
    <property type="match status" value="1"/>
</dbReference>
<dbReference type="Proteomes" id="UP000182737">
    <property type="component" value="Unassembled WGS sequence"/>
</dbReference>
<evidence type="ECO:0000259" key="5">
    <source>
        <dbReference type="PROSITE" id="PS50885"/>
    </source>
</evidence>
<dbReference type="Pfam" id="PF00672">
    <property type="entry name" value="HAMP"/>
    <property type="match status" value="1"/>
</dbReference>
<accession>A0A1I3JFM1</accession>
<feature type="transmembrane region" description="Helical" evidence="3">
    <location>
        <begin position="774"/>
        <end position="799"/>
    </location>
</feature>
<dbReference type="PROSITE" id="PS50885">
    <property type="entry name" value="HAMP"/>
    <property type="match status" value="1"/>
</dbReference>
<dbReference type="SUPFAM" id="SSF75005">
    <property type="entry name" value="Arabinanase/levansucrase/invertase"/>
    <property type="match status" value="1"/>
</dbReference>
<evidence type="ECO:0000313" key="6">
    <source>
        <dbReference type="EMBL" id="SFI58956.1"/>
    </source>
</evidence>
<keyword evidence="3" id="KW-0812">Transmembrane</keyword>
<dbReference type="SMART" id="SM00331">
    <property type="entry name" value="PP2C_SIG"/>
    <property type="match status" value="1"/>
</dbReference>
<sequence>MSLFKKLFFLLLLALTQFSAIAAADFYWENPVVITDTDSRFPVTLTSSDGARTYLFWQEVDPSTHQTYISVRIYTSLKDYTENRGFAGPFIYSGDEVPDLYTAAILKKGTVAVAVMTGLSNLSVFVSNDGCKSFTESKIPSLSSVTVAPRIYKTGSDTFRLFTSVGEENSFTIFSAESSDGIKWPKLSQFTPAQNYRNPFIPVLLPSSFGDIVVFQAQYTSAETNRLSYQLYMTVDSSAAGKNWTPPVLVTDRSSLPSRGGKQFHEYQNQRPSLYEYEGKVYLTWERTDSVNSSIWVENITAAGVTAGTSEQLTHSGNASRPVMFEFNGALYMTWFDTRRGRESVYMVKKDGSYWNESSLAENRNSNMFVYPLVTKDSAEGIKVLSFIWQQINTASKNSIAILSPDRSVLPPNFTPLSFKKGKSSRSEDVRIQINFPSDSSNISGYSYTWAKENAVEPPKQIEHFTKENTIRLKANEDGNYILSARVADYAGNWSEPAQITYHLDLTPPLAPVIEFNNLDEYGFVSSNNYSLSWNASPSKDTAQYLYKIDYLGAIPKSIAVSKKHPMRLSANSVEQIKESLIQRYENQLTKVRRLTTSNATQTRNLTTSRYYNRANGVYMISVAAVDEVGNISEPVSSLYILNKFQPSTYITSVQQSRTEAGESILTINGGGFTYDGTIREIYIDVDGKAPYDLVLTSANGQYRVQSDTRISNVNLGTELDEGTYKVGLLHTDRGLYFTGNVLKISQTGTVKIEAEYVPESRLSQQFRQYKYKVAISFIVLFIILMIVAVTLIFITINIHQNIYEKKLMQREIASLYTGAAMPLKNLRKNFKRLPSLKQKLIAFTFSLIIAVVIAVSLENGYKVIRLQEQTMAAGLQNRTEVLLESLHSGVKNFFPANNLLELSALPGQKDAMDEVKYVTIIGQQLDSDSAENLNYIWATNDSDISEKMDNYSLVYGESQLTEKVILDVTEKLKKLDKTIATEVAELSDKIDSLSKEAESLYASVLPEDNEEADRLSDVIAELRNELDARLAEYSKAACGSYPAFDTENLNRSLTDYIFYRPVMYRKGTTGNYIHSVIYLELSTQSLIDSLNAEIRKIVIFSLVVAIAAVAFGIFGAYVFASLIVLPIKKLEKHVIMIGQTKNKINLKGKDVEIKSRDEVGRLGDAVNNMTHELVANAEEEALAMDGKAVQKAFLPLEALGANNKNTYAEYKDNELECFGYYEGESGVSGDYFDYKRLDDTWFGIIKCDVSGHGIPAAIIMTVVATIFRRYFEKWSYAKNGTHLEKLVEQINDFIEGLGLRGKFATLIICLLNVKTGELYMCNAGDNLVHIYDSASHKIKVLTLASAPTAGVFTSDLVAMRGGFVVEKTVLNHGDILFLYTDGIEESTRRIRELDYTVRQNEVEVKKMNPKTHEEETEIKMEDAKEEFGPERVQQIIEAVYNKRKFILTKQDNPNTTETLEFDFTKCEGNVQESILALASLEKVFRLYKSDKVTQTDYIRIDKKIDEFLLKYFNMYDYYAAHKTEDSSGVNYVDYDQMLEDEQSDDLTLLAIKRV</sequence>
<dbReference type="SUPFAM" id="SSF81606">
    <property type="entry name" value="PP2C-like"/>
    <property type="match status" value="1"/>
</dbReference>
<dbReference type="RefSeq" id="WP_074930845.1">
    <property type="nucleotide sequence ID" value="NZ_FORI01000003.1"/>
</dbReference>
<keyword evidence="4" id="KW-0732">Signal</keyword>
<keyword evidence="2" id="KW-0175">Coiled coil</keyword>
<feature type="transmembrane region" description="Helical" evidence="3">
    <location>
        <begin position="1098"/>
        <end position="1126"/>
    </location>
</feature>
<evidence type="ECO:0000256" key="3">
    <source>
        <dbReference type="SAM" id="Phobius"/>
    </source>
</evidence>
<evidence type="ECO:0000256" key="2">
    <source>
        <dbReference type="SAM" id="Coils"/>
    </source>
</evidence>
<feature type="domain" description="HAMP" evidence="5">
    <location>
        <begin position="1150"/>
        <end position="1179"/>
    </location>
</feature>